<reference evidence="13 14" key="1">
    <citation type="journal article" date="2018" name="Cell">
        <title>The Chara Genome: Secondary Complexity and Implications for Plant Terrestrialization.</title>
        <authorList>
            <person name="Nishiyama T."/>
            <person name="Sakayama H."/>
            <person name="Vries J.D."/>
            <person name="Buschmann H."/>
            <person name="Saint-Marcoux D."/>
            <person name="Ullrich K.K."/>
            <person name="Haas F.B."/>
            <person name="Vanderstraeten L."/>
            <person name="Becker D."/>
            <person name="Lang D."/>
            <person name="Vosolsobe S."/>
            <person name="Rombauts S."/>
            <person name="Wilhelmsson P.K.I."/>
            <person name="Janitza P."/>
            <person name="Kern R."/>
            <person name="Heyl A."/>
            <person name="Rumpler F."/>
            <person name="Villalobos L.I.A.C."/>
            <person name="Clay J.M."/>
            <person name="Skokan R."/>
            <person name="Toyoda A."/>
            <person name="Suzuki Y."/>
            <person name="Kagoshima H."/>
            <person name="Schijlen E."/>
            <person name="Tajeshwar N."/>
            <person name="Catarino B."/>
            <person name="Hetherington A.J."/>
            <person name="Saltykova A."/>
            <person name="Bonnot C."/>
            <person name="Breuninger H."/>
            <person name="Symeonidi A."/>
            <person name="Radhakrishnan G.V."/>
            <person name="Van Nieuwerburgh F."/>
            <person name="Deforce D."/>
            <person name="Chang C."/>
            <person name="Karol K.G."/>
            <person name="Hedrich R."/>
            <person name="Ulvskov P."/>
            <person name="Glockner G."/>
            <person name="Delwiche C.F."/>
            <person name="Petrasek J."/>
            <person name="Van de Peer Y."/>
            <person name="Friml J."/>
            <person name="Beilby M."/>
            <person name="Dolan L."/>
            <person name="Kohara Y."/>
            <person name="Sugano S."/>
            <person name="Fujiyama A."/>
            <person name="Delaux P.-M."/>
            <person name="Quint M."/>
            <person name="TheiBen G."/>
            <person name="Hagemann M."/>
            <person name="Harholt J."/>
            <person name="Dunand C."/>
            <person name="Zachgo S."/>
            <person name="Langdale J."/>
            <person name="Maumus F."/>
            <person name="Straeten D.V.D."/>
            <person name="Gould S.B."/>
            <person name="Rensing S.A."/>
        </authorList>
    </citation>
    <scope>NUCLEOTIDE SEQUENCE [LARGE SCALE GENOMIC DNA]</scope>
    <source>
        <strain evidence="13 14">S276</strain>
    </source>
</reference>
<name>A0A388L6Y3_CHABU</name>
<dbReference type="InterPro" id="IPR041577">
    <property type="entry name" value="RT_RNaseH_2"/>
</dbReference>
<dbReference type="Proteomes" id="UP000265515">
    <property type="component" value="Unassembled WGS sequence"/>
</dbReference>
<evidence type="ECO:0000256" key="10">
    <source>
        <dbReference type="SAM" id="MobiDB-lite"/>
    </source>
</evidence>
<dbReference type="InterPro" id="IPR001584">
    <property type="entry name" value="Integrase_cat-core"/>
</dbReference>
<keyword evidence="6" id="KW-0378">Hydrolase</keyword>
<evidence type="ECO:0000313" key="13">
    <source>
        <dbReference type="EMBL" id="GBG78044.1"/>
    </source>
</evidence>
<dbReference type="InterPro" id="IPR043502">
    <property type="entry name" value="DNA/RNA_pol_sf"/>
</dbReference>
<dbReference type="GO" id="GO:0008233">
    <property type="term" value="F:peptidase activity"/>
    <property type="evidence" value="ECO:0007669"/>
    <property type="project" value="UniProtKB-KW"/>
</dbReference>
<keyword evidence="4" id="KW-0540">Nuclease</keyword>
<keyword evidence="9" id="KW-0175">Coiled coil</keyword>
<dbReference type="PANTHER" id="PTHR37984">
    <property type="entry name" value="PROTEIN CBG26694"/>
    <property type="match status" value="1"/>
</dbReference>
<dbReference type="GO" id="GO:0003676">
    <property type="term" value="F:nucleic acid binding"/>
    <property type="evidence" value="ECO:0007669"/>
    <property type="project" value="InterPro"/>
</dbReference>
<evidence type="ECO:0000259" key="12">
    <source>
        <dbReference type="PROSITE" id="PS50994"/>
    </source>
</evidence>
<proteinExistence type="predicted"/>
<dbReference type="Gene3D" id="3.10.10.10">
    <property type="entry name" value="HIV Type 1 Reverse Transcriptase, subunit A, domain 1"/>
    <property type="match status" value="1"/>
</dbReference>
<evidence type="ECO:0000259" key="11">
    <source>
        <dbReference type="PROSITE" id="PS50878"/>
    </source>
</evidence>
<dbReference type="InterPro" id="IPR043128">
    <property type="entry name" value="Rev_trsase/Diguanyl_cyclase"/>
</dbReference>
<dbReference type="PROSITE" id="PS50878">
    <property type="entry name" value="RT_POL"/>
    <property type="match status" value="1"/>
</dbReference>
<dbReference type="Pfam" id="PF00665">
    <property type="entry name" value="rve"/>
    <property type="match status" value="1"/>
</dbReference>
<feature type="compositionally biased region" description="Acidic residues" evidence="10">
    <location>
        <begin position="409"/>
        <end position="426"/>
    </location>
</feature>
<dbReference type="InterPro" id="IPR012337">
    <property type="entry name" value="RNaseH-like_sf"/>
</dbReference>
<dbReference type="GO" id="GO:0015074">
    <property type="term" value="P:DNA integration"/>
    <property type="evidence" value="ECO:0007669"/>
    <property type="project" value="InterPro"/>
</dbReference>
<keyword evidence="14" id="KW-1185">Reference proteome</keyword>
<dbReference type="FunFam" id="3.30.70.270:FF:000020">
    <property type="entry name" value="Transposon Tf2-6 polyprotein-like Protein"/>
    <property type="match status" value="1"/>
</dbReference>
<dbReference type="InterPro" id="IPR036397">
    <property type="entry name" value="RNaseH_sf"/>
</dbReference>
<dbReference type="InterPro" id="IPR000477">
    <property type="entry name" value="RT_dom"/>
</dbReference>
<organism evidence="13 14">
    <name type="scientific">Chara braunii</name>
    <name type="common">Braun's stonewort</name>
    <dbReference type="NCBI Taxonomy" id="69332"/>
    <lineage>
        <taxon>Eukaryota</taxon>
        <taxon>Viridiplantae</taxon>
        <taxon>Streptophyta</taxon>
        <taxon>Charophyceae</taxon>
        <taxon>Charales</taxon>
        <taxon>Characeae</taxon>
        <taxon>Chara</taxon>
    </lineage>
</organism>
<dbReference type="Gramene" id="GBG78044">
    <property type="protein sequence ID" value="GBG78044"/>
    <property type="gene ID" value="CBR_g25980"/>
</dbReference>
<evidence type="ECO:0000256" key="4">
    <source>
        <dbReference type="ARBA" id="ARBA00022722"/>
    </source>
</evidence>
<accession>A0A388L6Y3</accession>
<dbReference type="GO" id="GO:0004519">
    <property type="term" value="F:endonuclease activity"/>
    <property type="evidence" value="ECO:0007669"/>
    <property type="project" value="UniProtKB-KW"/>
</dbReference>
<evidence type="ECO:0000256" key="8">
    <source>
        <dbReference type="ARBA" id="ARBA00023268"/>
    </source>
</evidence>
<dbReference type="CDD" id="cd09274">
    <property type="entry name" value="RNase_HI_RT_Ty3"/>
    <property type="match status" value="1"/>
</dbReference>
<dbReference type="Pfam" id="PF17919">
    <property type="entry name" value="RT_RNaseH_2"/>
    <property type="match status" value="1"/>
</dbReference>
<evidence type="ECO:0000313" key="14">
    <source>
        <dbReference type="Proteomes" id="UP000265515"/>
    </source>
</evidence>
<dbReference type="AlphaFoldDB" id="A0A388L6Y3"/>
<dbReference type="Gene3D" id="3.30.420.10">
    <property type="entry name" value="Ribonuclease H-like superfamily/Ribonuclease H"/>
    <property type="match status" value="1"/>
</dbReference>
<dbReference type="InterPro" id="IPR050951">
    <property type="entry name" value="Retrovirus_Pol_polyprotein"/>
</dbReference>
<feature type="domain" description="Integrase catalytic" evidence="12">
    <location>
        <begin position="976"/>
        <end position="1101"/>
    </location>
</feature>
<dbReference type="SUPFAM" id="SSF53098">
    <property type="entry name" value="Ribonuclease H-like"/>
    <property type="match status" value="1"/>
</dbReference>
<dbReference type="Pfam" id="PF00078">
    <property type="entry name" value="RVT_1"/>
    <property type="match status" value="1"/>
</dbReference>
<evidence type="ECO:0000256" key="6">
    <source>
        <dbReference type="ARBA" id="ARBA00022801"/>
    </source>
</evidence>
<evidence type="ECO:0000256" key="3">
    <source>
        <dbReference type="ARBA" id="ARBA00022695"/>
    </source>
</evidence>
<keyword evidence="8" id="KW-0511">Multifunctional enzyme</keyword>
<dbReference type="EMBL" id="BFEA01000285">
    <property type="protein sequence ID" value="GBG78044.1"/>
    <property type="molecule type" value="Genomic_DNA"/>
</dbReference>
<keyword evidence="5" id="KW-0255">Endonuclease</keyword>
<dbReference type="Gene3D" id="3.30.70.270">
    <property type="match status" value="2"/>
</dbReference>
<dbReference type="SUPFAM" id="SSF56672">
    <property type="entry name" value="DNA/RNA polymerases"/>
    <property type="match status" value="1"/>
</dbReference>
<evidence type="ECO:0000256" key="1">
    <source>
        <dbReference type="ARBA" id="ARBA00022670"/>
    </source>
</evidence>
<evidence type="ECO:0000256" key="9">
    <source>
        <dbReference type="SAM" id="Coils"/>
    </source>
</evidence>
<comment type="caution">
    <text evidence="13">The sequence shown here is derived from an EMBL/GenBank/DDBJ whole genome shotgun (WGS) entry which is preliminary data.</text>
</comment>
<gene>
    <name evidence="13" type="ORF">CBR_g25980</name>
</gene>
<feature type="domain" description="Reverse transcriptase" evidence="11">
    <location>
        <begin position="442"/>
        <end position="625"/>
    </location>
</feature>
<dbReference type="CDD" id="cd01647">
    <property type="entry name" value="RT_LTR"/>
    <property type="match status" value="1"/>
</dbReference>
<evidence type="ECO:0000256" key="2">
    <source>
        <dbReference type="ARBA" id="ARBA00022679"/>
    </source>
</evidence>
<evidence type="ECO:0000256" key="7">
    <source>
        <dbReference type="ARBA" id="ARBA00022918"/>
    </source>
</evidence>
<feature type="coiled-coil region" evidence="9">
    <location>
        <begin position="82"/>
        <end position="123"/>
    </location>
</feature>
<evidence type="ECO:0008006" key="15">
    <source>
        <dbReference type="Google" id="ProtNLM"/>
    </source>
</evidence>
<keyword evidence="1" id="KW-0645">Protease</keyword>
<keyword evidence="7" id="KW-0695">RNA-directed DNA polymerase</keyword>
<dbReference type="FunFam" id="3.10.10.10:FF:000007">
    <property type="entry name" value="Retrovirus-related Pol polyprotein from transposon 17.6-like Protein"/>
    <property type="match status" value="1"/>
</dbReference>
<dbReference type="PANTHER" id="PTHR37984:SF5">
    <property type="entry name" value="PROTEIN NYNRIN-LIKE"/>
    <property type="match status" value="1"/>
</dbReference>
<keyword evidence="3" id="KW-0548">Nucleotidyltransferase</keyword>
<dbReference type="InterPro" id="IPR041588">
    <property type="entry name" value="Integrase_H2C2"/>
</dbReference>
<dbReference type="Pfam" id="PF17921">
    <property type="entry name" value="Integrase_H2C2"/>
    <property type="match status" value="1"/>
</dbReference>
<feature type="region of interest" description="Disordered" evidence="10">
    <location>
        <begin position="409"/>
        <end position="429"/>
    </location>
</feature>
<keyword evidence="2" id="KW-0808">Transferase</keyword>
<dbReference type="Gene3D" id="1.10.340.70">
    <property type="match status" value="1"/>
</dbReference>
<dbReference type="PROSITE" id="PS50994">
    <property type="entry name" value="INTEGRASE"/>
    <property type="match status" value="1"/>
</dbReference>
<protein>
    <recommendedName>
        <fullName evidence="15">Integrase catalytic domain-containing protein</fullName>
    </recommendedName>
</protein>
<sequence>MAQLTSVQWRTLLDAANDAEKPYLQALLDSAVKREQEARKERKETLLKRQVTILEIVPSLTEEQCGEQLQSILTALVQVINLEDHTTKIAEVFAKLQTLQDDLTDITCKYHELTREVAELRQAQVANPLPLPLGSEAAIETTSASLTASSSLNALATSSRPAIGVDSGVVVTSSEAGNSATGAAPRLEPAGAGPSYAGPYVDRKAVQIPSKYDGKEDIESWISSIRAYFEIMGTQPENQFVIMRRNVEPVVRGFFEVQATRAGIPKIQLTRWLKATPVASLEELLISQYLDPHAAARARIQLDKIKRNKWTGSMKNLQTYLSKMFATPGLKLTAQSCLDVVKGAVPTNFTNRLGRDCIGYTDWFTLMKDIVSLEGVDLVTTAGSKKPMGGRRLKGSNRFAVHDLLEAEEEADADDPTLGDDQEQDSDTTCFSAHESDANKEEEKFTAFKKTANAKGPNRSAGKNYVQLPKGVKIPPKLEDATTKPWVDLQITENDWRGRLKKGVGARFSKIDLKSGYHQIEVDPADQHKTAFKTRDRLYEFTVMPFGLTNTPSTFQSLMDKVLHEQIGRFVVVYLDDILIFSKSVEEHLKHLGEVMTILKKTQFHLNLEKAEFGKDSVIYLGHRLSAVGLEPEATKVEVIRNWAQPVNIRELRSFLGLASYYRKFVPLFSIVAHPLSRLTSKNVPYSWDAACTNAFQALKEALVSHPVLRIADPKLMFVVTTDASQYGIGAMLQQDNGDGLRPLEYYSKCMPSVKVATSTYMSELYALRMALDHWKHYLLGRHFKVFLDHETLKWIKQQTTLSPTLLHWFHEIDIFDFELRQKKGCHNRVADALSHHPDYMTCLVKSYDLRKKLKEELVEHTANDSKLSSILEWLWVDPSSQPDFHEYGGLIFRRYGSQDRLCVPNHEPLRTHFLNLAHGRSGHFSMAKTYANLLRQFDWPAMKGTAEKFVAECQVCQRIKPCRQKPMGLLTPVPIPDGPGESVSIDFTDIGKVSKSGYSQVMVIVNRFSKFLNLIPLLPHAPTKLVIRELQEKYILQFGTPKTLVIDRDPRFISTEWKDFTSQLGIKLCMTSGRHPEANGLAEEINPTVLQLLRALIIPD</sequence>
<evidence type="ECO:0000256" key="5">
    <source>
        <dbReference type="ARBA" id="ARBA00022759"/>
    </source>
</evidence>
<dbReference type="GO" id="GO:0003964">
    <property type="term" value="F:RNA-directed DNA polymerase activity"/>
    <property type="evidence" value="ECO:0007669"/>
    <property type="project" value="UniProtKB-KW"/>
</dbReference>
<dbReference type="GO" id="GO:0006508">
    <property type="term" value="P:proteolysis"/>
    <property type="evidence" value="ECO:0007669"/>
    <property type="project" value="UniProtKB-KW"/>
</dbReference>